<dbReference type="EMBL" id="JAPMOS010000045">
    <property type="protein sequence ID" value="KAJ4457527.1"/>
    <property type="molecule type" value="Genomic_DNA"/>
</dbReference>
<dbReference type="Proteomes" id="UP001141327">
    <property type="component" value="Unassembled WGS sequence"/>
</dbReference>
<gene>
    <name evidence="3" type="ORF">PAPYR_7004</name>
</gene>
<protein>
    <submittedName>
        <fullName evidence="3">Uncharacterized protein</fullName>
    </submittedName>
</protein>
<reference evidence="3" key="1">
    <citation type="journal article" date="2022" name="bioRxiv">
        <title>Genomics of Preaxostyla Flagellates Illuminates Evolutionary Transitions and the Path Towards Mitochondrial Loss.</title>
        <authorList>
            <person name="Novak L.V.F."/>
            <person name="Treitli S.C."/>
            <person name="Pyrih J."/>
            <person name="Halakuc P."/>
            <person name="Pipaliya S.V."/>
            <person name="Vacek V."/>
            <person name="Brzon O."/>
            <person name="Soukal P."/>
            <person name="Eme L."/>
            <person name="Dacks J.B."/>
            <person name="Karnkowska A."/>
            <person name="Elias M."/>
            <person name="Hampl V."/>
        </authorList>
    </citation>
    <scope>NUCLEOTIDE SEQUENCE</scope>
    <source>
        <strain evidence="3">RCP-MX</strain>
    </source>
</reference>
<keyword evidence="4" id="KW-1185">Reference proteome</keyword>
<evidence type="ECO:0000256" key="2">
    <source>
        <dbReference type="SAM" id="MobiDB-lite"/>
    </source>
</evidence>
<feature type="compositionally biased region" description="Basic and acidic residues" evidence="2">
    <location>
        <begin position="13"/>
        <end position="28"/>
    </location>
</feature>
<feature type="region of interest" description="Disordered" evidence="2">
    <location>
        <begin position="360"/>
        <end position="404"/>
    </location>
</feature>
<feature type="compositionally biased region" description="Acidic residues" evidence="2">
    <location>
        <begin position="1"/>
        <end position="10"/>
    </location>
</feature>
<feature type="compositionally biased region" description="Low complexity" evidence="2">
    <location>
        <begin position="360"/>
        <end position="392"/>
    </location>
</feature>
<feature type="coiled-coil region" evidence="1">
    <location>
        <begin position="168"/>
        <end position="195"/>
    </location>
</feature>
<comment type="caution">
    <text evidence="3">The sequence shown here is derived from an EMBL/GenBank/DDBJ whole genome shotgun (WGS) entry which is preliminary data.</text>
</comment>
<feature type="region of interest" description="Disordered" evidence="2">
    <location>
        <begin position="1"/>
        <end position="66"/>
    </location>
</feature>
<organism evidence="3 4">
    <name type="scientific">Paratrimastix pyriformis</name>
    <dbReference type="NCBI Taxonomy" id="342808"/>
    <lineage>
        <taxon>Eukaryota</taxon>
        <taxon>Metamonada</taxon>
        <taxon>Preaxostyla</taxon>
        <taxon>Paratrimastigidae</taxon>
        <taxon>Paratrimastix</taxon>
    </lineage>
</organism>
<proteinExistence type="predicted"/>
<feature type="region of interest" description="Disordered" evidence="2">
    <location>
        <begin position="232"/>
        <end position="259"/>
    </location>
</feature>
<evidence type="ECO:0000313" key="4">
    <source>
        <dbReference type="Proteomes" id="UP001141327"/>
    </source>
</evidence>
<feature type="coiled-coil region" evidence="1">
    <location>
        <begin position="275"/>
        <end position="302"/>
    </location>
</feature>
<evidence type="ECO:0000256" key="1">
    <source>
        <dbReference type="SAM" id="Coils"/>
    </source>
</evidence>
<dbReference type="PANTHER" id="PTHR31935:SF1">
    <property type="entry name" value="COILED-COIL DOMAIN-CONTAINING PROTEIN 13"/>
    <property type="match status" value="1"/>
</dbReference>
<sequence length="467" mass="50031">MDPAEDESQGAEEAARARAEVAALEKDLPQSGAPASATMPSGDSEEPPFADGPSQLKELEDQNNMLLNQLAQTKKQIADMEKQMPGYKPELVPEGTDLREARILELAKKNRGLMVSFQRERDKAASLSKICKQLQGELKAIKESDPSAAPSAQATEAVSVEQDYKDKLAQANARVADRQHQIQALKNDLARHQRALLREVGDVPLAKVLEEGTGGWRGRAQEISLLKSQLKELRAQPASPQAAHTPPTEEDGLPAEAGPVKDFDVEHKRIVSAADRKKVQEIEQLQRQVQDLAADLAAAKTKNASLVARTRLRQRIGQVMTKTEHDSELVATQREAIGLLQKELAQAQVQAAQATQAAQAVAQQRGDSNSPPVSASSHPPSAAASRDGAGASFLGGNGESGAVTGEPSEMVLLQERQISRQEQIIRSLRAELEALQQAPLTPPLLPPGMVAAAASAAAAALAPQYHH</sequence>
<dbReference type="InterPro" id="IPR038929">
    <property type="entry name" value="CCDC13"/>
</dbReference>
<evidence type="ECO:0000313" key="3">
    <source>
        <dbReference type="EMBL" id="KAJ4457527.1"/>
    </source>
</evidence>
<keyword evidence="1" id="KW-0175">Coiled coil</keyword>
<accession>A0ABQ8UE11</accession>
<dbReference type="PANTHER" id="PTHR31935">
    <property type="entry name" value="COILED-COIL DOMAIN-CONTAINING PROTEIN 13"/>
    <property type="match status" value="1"/>
</dbReference>
<name>A0ABQ8UE11_9EUKA</name>